<organism evidence="1 2">
    <name type="scientific">Sphingobacterium mizutaii</name>
    <dbReference type="NCBI Taxonomy" id="1010"/>
    <lineage>
        <taxon>Bacteria</taxon>
        <taxon>Pseudomonadati</taxon>
        <taxon>Bacteroidota</taxon>
        <taxon>Sphingobacteriia</taxon>
        <taxon>Sphingobacteriales</taxon>
        <taxon>Sphingobacteriaceae</taxon>
        <taxon>Sphingobacterium</taxon>
    </lineage>
</organism>
<dbReference type="RefSeq" id="WP_093098576.1">
    <property type="nucleotide sequence ID" value="NZ_FNGK01000003.1"/>
</dbReference>
<dbReference type="AlphaFoldDB" id="A0AAJ4X8Z6"/>
<sequence>MSYHAIENLVEDAVHLLERTDLPAAEQRKIIFNLYQFQNRFDTSFTVLRCFPYLEKIGFIKKLPIDQHPDYKNNPEYFKNLEDSDWILSDVNNEEADVVFQEDGYIFPEYGSETWKRLLDAGHWKEAPEKLEHIPIPKLIAEMIELSKQQDDKQLMHNFYLAFVNAYLEADIGTEDGLAKDFEQWINNPELIKLHELLTQYDLLKIKKKDTDFEVPRLSDELSTLVDPDERAKVSFLMDPKKSIEKIYASYQKEKKATLELPHHIETISTVVKEAMEKSSWTFLSENIERPLSLYNWVWYKDLSVANRPSRIFTEISLDVELSSIFAKQYIQHALLLEWQGKSLSMDLEDAQFKTNPFELIEDNEVEKNLNFLGLWVLPLKSSEKRIATSTQKFMQYLDGLGTGYLDRINKEFPKAFFSKSFASYIKIFESMTPIDDFLLINDLYSISTLFIYNLIQQGKEKEALKIYDTMEGRLTDRFRENIPWYKNEFLPFIKAIKAGEKPALPAMFRKD</sequence>
<dbReference type="KEGG" id="smiz:4412673_00762"/>
<dbReference type="EMBL" id="LT906468">
    <property type="protein sequence ID" value="SNV43127.1"/>
    <property type="molecule type" value="Genomic_DNA"/>
</dbReference>
<proteinExistence type="predicted"/>
<evidence type="ECO:0000313" key="1">
    <source>
        <dbReference type="EMBL" id="SNV43127.1"/>
    </source>
</evidence>
<reference evidence="1 2" key="1">
    <citation type="submission" date="2017-06" db="EMBL/GenBank/DDBJ databases">
        <authorList>
            <consortium name="Pathogen Informatics"/>
        </authorList>
    </citation>
    <scope>NUCLEOTIDE SEQUENCE [LARGE SCALE GENOMIC DNA]</scope>
    <source>
        <strain evidence="1 2">NCTC12149</strain>
    </source>
</reference>
<accession>A0AAJ4X8Z6</accession>
<name>A0AAJ4X8Z6_9SPHI</name>
<dbReference type="Proteomes" id="UP000215355">
    <property type="component" value="Chromosome 1"/>
</dbReference>
<evidence type="ECO:0000313" key="2">
    <source>
        <dbReference type="Proteomes" id="UP000215355"/>
    </source>
</evidence>
<gene>
    <name evidence="1" type="ORF">SAMEA4412673_00762</name>
</gene>
<protein>
    <submittedName>
        <fullName evidence="1">Uncharacterized protein</fullName>
    </submittedName>
</protein>